<dbReference type="InterPro" id="IPR000547">
    <property type="entry name" value="Clathrin_H-chain/VPS_repeat"/>
</dbReference>
<dbReference type="AlphaFoldDB" id="A0A6S7FNX9"/>
<protein>
    <submittedName>
        <fullName evidence="5">Vam6 Vps39</fullName>
    </submittedName>
</protein>
<dbReference type="GO" id="GO:0006886">
    <property type="term" value="P:intracellular protein transport"/>
    <property type="evidence" value="ECO:0007669"/>
    <property type="project" value="UniProtKB-UniRule"/>
</dbReference>
<evidence type="ECO:0000256" key="3">
    <source>
        <dbReference type="ARBA" id="ARBA00038201"/>
    </source>
</evidence>
<evidence type="ECO:0000313" key="6">
    <source>
        <dbReference type="Proteomes" id="UP001152795"/>
    </source>
</evidence>
<dbReference type="Pfam" id="PF10366">
    <property type="entry name" value="Vps39_1"/>
    <property type="match status" value="1"/>
</dbReference>
<dbReference type="InterPro" id="IPR001180">
    <property type="entry name" value="CNH_dom"/>
</dbReference>
<dbReference type="OrthoDB" id="5325112at2759"/>
<dbReference type="PANTHER" id="PTHR12894:SF49">
    <property type="entry name" value="VAM6_VPS39-LIKE PROTEIN"/>
    <property type="match status" value="1"/>
</dbReference>
<gene>
    <name evidence="5" type="ORF">PACLA_8A030744</name>
</gene>
<dbReference type="InterPro" id="IPR019452">
    <property type="entry name" value="VPS39/TGF_beta_rcpt-assoc_1"/>
</dbReference>
<feature type="repeat" description="CHCR" evidence="4">
    <location>
        <begin position="559"/>
        <end position="739"/>
    </location>
</feature>
<dbReference type="InterPro" id="IPR011047">
    <property type="entry name" value="Quinoprotein_ADH-like_sf"/>
</dbReference>
<dbReference type="PANTHER" id="PTHR12894">
    <property type="entry name" value="CNH DOMAIN CONTAINING"/>
    <property type="match status" value="1"/>
</dbReference>
<dbReference type="PROSITE" id="PS50236">
    <property type="entry name" value="CHCR"/>
    <property type="match status" value="1"/>
</dbReference>
<accession>A0A6S7FNX9</accession>
<comment type="similarity">
    <text evidence="3">Belongs to the VAM6/VPS39 family.</text>
</comment>
<dbReference type="GO" id="GO:0005737">
    <property type="term" value="C:cytoplasm"/>
    <property type="evidence" value="ECO:0007669"/>
    <property type="project" value="TreeGrafter"/>
</dbReference>
<sequence>MHDAFEYASILERLPLVIESIASYDNHLLVGTRPGHLLVYSIKDGTGDQRFEVQLKRSNKLFSKKPIVQMTVVPEFNLLISLSDNVVSVHDLDSFILKYVLNKTRGATVFAVDFQKHKKSTVFDPTPTFTLRMCVSVRKRLMLFVWRNNQFQDMGEELGIPDVAKTLAWAGDSLCVGFKRDYYLIKTTTGQLKDLFGTGKNMEPSISVLKDGSLILGRDEVTVFIDSEGKPAKRKAPVWTDVPLAVDFYDPYMIGILPKYVEIRTVDPRALVQSIELSKPRLISHGTHIYVASSSHVWRLVPVPIPMQISQLLQEKQFELALLLANKMQESDSEKTKRIQSIQYQYAFELFCQKRFQESFKVFAELETDPPEVIGLFHDLLPGDFRKRLEYPAPPPTLTGSEMEKGYLALTQYLLKQRNRLAKKVDETDGEELPESEIKTRKTLRQIIDTTLLKCYLQTNDALVAPFLRLENYCHPIESEKELYKHKKIEELVTFYQTKGNHKKALDLLLRKAQKPGAWQGPSKTVEYLQRLGKENLRFIFDYSGWVLKSRPEYGLKIFTEDIPEVEGLPRDQVLSHIKQNAPQLQIPYLEHVIHVFNEQTPELHNKLVDCYRERISELMESYKDELLEGESLPRAGKEPGELGELRSTLLTLLRDSRCYQPQNLLTHFPDSFFEERALLLGRLGRHEEALAIYIHVLNDIDMASLYCKRTYNDEWKDSKDVYACLLHMYLSPPEASILGAKTTDLQLKPNVVAALSVLREHYDKINPAKALELLPTTIEIQEIVPFLESILEEKSCKKKTNQVLKSLLFAEHLQIQERRMHYQAGKVLITDERACRVCHKKIGTSAFACYPSGEILHYYCYKSPTEKNK</sequence>
<dbReference type="GO" id="GO:0006914">
    <property type="term" value="P:autophagy"/>
    <property type="evidence" value="ECO:0007669"/>
    <property type="project" value="TreeGrafter"/>
</dbReference>
<organism evidence="5 6">
    <name type="scientific">Paramuricea clavata</name>
    <name type="common">Red gorgonian</name>
    <name type="synonym">Violescent sea-whip</name>
    <dbReference type="NCBI Taxonomy" id="317549"/>
    <lineage>
        <taxon>Eukaryota</taxon>
        <taxon>Metazoa</taxon>
        <taxon>Cnidaria</taxon>
        <taxon>Anthozoa</taxon>
        <taxon>Octocorallia</taxon>
        <taxon>Malacalcyonacea</taxon>
        <taxon>Plexauridae</taxon>
        <taxon>Paramuricea</taxon>
    </lineage>
</organism>
<dbReference type="GO" id="GO:0016020">
    <property type="term" value="C:membrane"/>
    <property type="evidence" value="ECO:0007669"/>
    <property type="project" value="TreeGrafter"/>
</dbReference>
<dbReference type="InterPro" id="IPR032914">
    <property type="entry name" value="Vam6/VPS39/TRAP1"/>
</dbReference>
<dbReference type="GO" id="GO:0034058">
    <property type="term" value="P:endosomal vesicle fusion"/>
    <property type="evidence" value="ECO:0007669"/>
    <property type="project" value="TreeGrafter"/>
</dbReference>
<comment type="caution">
    <text evidence="5">The sequence shown here is derived from an EMBL/GenBank/DDBJ whole genome shotgun (WGS) entry which is preliminary data.</text>
</comment>
<keyword evidence="2" id="KW-0472">Membrane</keyword>
<evidence type="ECO:0000256" key="4">
    <source>
        <dbReference type="PROSITE-ProRule" id="PRU01006"/>
    </source>
</evidence>
<dbReference type="EMBL" id="CACRXK020000134">
    <property type="protein sequence ID" value="CAB3978702.1"/>
    <property type="molecule type" value="Genomic_DNA"/>
</dbReference>
<evidence type="ECO:0000256" key="1">
    <source>
        <dbReference type="ARBA" id="ARBA00004184"/>
    </source>
</evidence>
<dbReference type="InterPro" id="IPR019453">
    <property type="entry name" value="VPS39/TGFA1_Znf"/>
</dbReference>
<comment type="subcellular location">
    <subcellularLocation>
        <location evidence="1">Endomembrane system</location>
        <topology evidence="1">Peripheral membrane protein</topology>
    </subcellularLocation>
</comment>
<keyword evidence="6" id="KW-1185">Reference proteome</keyword>
<name>A0A6S7FNX9_PARCT</name>
<dbReference type="GO" id="GO:0012505">
    <property type="term" value="C:endomembrane system"/>
    <property type="evidence" value="ECO:0007669"/>
    <property type="project" value="UniProtKB-SubCell"/>
</dbReference>
<evidence type="ECO:0000313" key="5">
    <source>
        <dbReference type="EMBL" id="CAB3978702.1"/>
    </source>
</evidence>
<reference evidence="5" key="1">
    <citation type="submission" date="2020-04" db="EMBL/GenBank/DDBJ databases">
        <authorList>
            <person name="Alioto T."/>
            <person name="Alioto T."/>
            <person name="Gomez Garrido J."/>
        </authorList>
    </citation>
    <scope>NUCLEOTIDE SEQUENCE</scope>
    <source>
        <strain evidence="5">A484AB</strain>
    </source>
</reference>
<dbReference type="Pfam" id="PF00780">
    <property type="entry name" value="CNH"/>
    <property type="match status" value="1"/>
</dbReference>
<dbReference type="SUPFAM" id="SSF50998">
    <property type="entry name" value="Quinoprotein alcohol dehydrogenase-like"/>
    <property type="match status" value="1"/>
</dbReference>
<proteinExistence type="inferred from homology"/>
<dbReference type="Pfam" id="PF10367">
    <property type="entry name" value="zf-Vps39_C"/>
    <property type="match status" value="1"/>
</dbReference>
<dbReference type="Proteomes" id="UP001152795">
    <property type="component" value="Unassembled WGS sequence"/>
</dbReference>
<dbReference type="SMART" id="SM00036">
    <property type="entry name" value="CNH"/>
    <property type="match status" value="1"/>
</dbReference>
<evidence type="ECO:0000256" key="2">
    <source>
        <dbReference type="ARBA" id="ARBA00023136"/>
    </source>
</evidence>
<dbReference type="PROSITE" id="PS50219">
    <property type="entry name" value="CNH"/>
    <property type="match status" value="1"/>
</dbReference>